<feature type="transmembrane region" description="Helical" evidence="1">
    <location>
        <begin position="6"/>
        <end position="26"/>
    </location>
</feature>
<feature type="domain" description="Nucleoside transporter/FeoB GTPase Gate" evidence="2">
    <location>
        <begin position="45"/>
        <end position="139"/>
    </location>
</feature>
<feature type="transmembrane region" description="Helical" evidence="1">
    <location>
        <begin position="379"/>
        <end position="398"/>
    </location>
</feature>
<comment type="caution">
    <text evidence="3">The sequence shown here is derived from an EMBL/GenBank/DDBJ whole genome shotgun (WGS) entry which is preliminary data.</text>
</comment>
<feature type="transmembrane region" description="Helical" evidence="1">
    <location>
        <begin position="289"/>
        <end position="314"/>
    </location>
</feature>
<feature type="transmembrane region" description="Helical" evidence="1">
    <location>
        <begin position="122"/>
        <end position="142"/>
    </location>
</feature>
<keyword evidence="4" id="KW-1185">Reference proteome</keyword>
<feature type="transmembrane region" description="Helical" evidence="1">
    <location>
        <begin position="80"/>
        <end position="101"/>
    </location>
</feature>
<name>A0A916QIX3_9BACL</name>
<dbReference type="EMBL" id="BMAQ01000041">
    <property type="protein sequence ID" value="GFR39327.1"/>
    <property type="molecule type" value="Genomic_DNA"/>
</dbReference>
<protein>
    <submittedName>
        <fullName evidence="3">Sporulation integral membrane protein YlbJ</fullName>
    </submittedName>
</protein>
<dbReference type="Proteomes" id="UP000654993">
    <property type="component" value="Unassembled WGS sequence"/>
</dbReference>
<dbReference type="NCBIfam" id="TIGR02871">
    <property type="entry name" value="spore_ylbJ"/>
    <property type="match status" value="1"/>
</dbReference>
<keyword evidence="1" id="KW-0812">Transmembrane</keyword>
<dbReference type="RefSeq" id="WP_308808494.1">
    <property type="nucleotide sequence ID" value="NZ_BMAQ01000041.1"/>
</dbReference>
<evidence type="ECO:0000313" key="4">
    <source>
        <dbReference type="Proteomes" id="UP000654993"/>
    </source>
</evidence>
<evidence type="ECO:0000256" key="1">
    <source>
        <dbReference type="SAM" id="Phobius"/>
    </source>
</evidence>
<feature type="transmembrane region" description="Helical" evidence="1">
    <location>
        <begin position="213"/>
        <end position="235"/>
    </location>
</feature>
<gene>
    <name evidence="3" type="ORF">PRECH8_26230</name>
</gene>
<feature type="domain" description="Nucleoside transporter/FeoB GTPase Gate" evidence="2">
    <location>
        <begin position="222"/>
        <end position="317"/>
    </location>
</feature>
<feature type="transmembrane region" description="Helical" evidence="1">
    <location>
        <begin position="38"/>
        <end position="60"/>
    </location>
</feature>
<dbReference type="AlphaFoldDB" id="A0A916QIX3"/>
<keyword evidence="1" id="KW-1133">Transmembrane helix</keyword>
<evidence type="ECO:0000313" key="3">
    <source>
        <dbReference type="EMBL" id="GFR39327.1"/>
    </source>
</evidence>
<keyword evidence="1" id="KW-0472">Membrane</keyword>
<dbReference type="InterPro" id="IPR014226">
    <property type="entry name" value="Spore_IM_YlbJ"/>
</dbReference>
<evidence type="ECO:0000259" key="2">
    <source>
        <dbReference type="Pfam" id="PF07670"/>
    </source>
</evidence>
<organism evidence="3 4">
    <name type="scientific">Insulibacter thermoxylanivorax</name>
    <dbReference type="NCBI Taxonomy" id="2749268"/>
    <lineage>
        <taxon>Bacteria</taxon>
        <taxon>Bacillati</taxon>
        <taxon>Bacillota</taxon>
        <taxon>Bacilli</taxon>
        <taxon>Bacillales</taxon>
        <taxon>Paenibacillaceae</taxon>
        <taxon>Insulibacter</taxon>
    </lineage>
</organism>
<sequence>MSAVRIALGISMVWITAALIVVMLLYPQPILQAALTGVGIWWDVLFPALFPFFIITELLLSYGIVHFFGTLLDPLMRPLFRVPGIGGFVMAMGFASGYPVGARLTSQLYDQKLVNSEEGERLVAFTSTSDPIFLIGAVSIGFFHSVEIALILGLAHYSTGILIGLLMRFYARKQAMTPASGEQEGSLLLRAFRNMHRARLEHHRPFGEMLQEAALTALRLIFVIGGLVVFFSVLIEVLTQTKILQSLGEGISRILHTSGMPGELADAFINGLFEVTLGAKAAGAADADLLYRAAAAAFILSWAGLSVHAQIISLMSHTGMRYLPFLLARLLHGVLAMGMVFLLWHAAGPDAAIFQSWAQRLTPVVSLNPGSLASKLPHTLFLISAVFLMMLVVLSLAVHGMRRIYQLIGKSRL</sequence>
<feature type="transmembrane region" description="Helical" evidence="1">
    <location>
        <begin position="326"/>
        <end position="347"/>
    </location>
</feature>
<dbReference type="Pfam" id="PF07670">
    <property type="entry name" value="Gate"/>
    <property type="match status" value="2"/>
</dbReference>
<reference evidence="3" key="1">
    <citation type="submission" date="2020-08" db="EMBL/GenBank/DDBJ databases">
        <authorList>
            <person name="Uke A."/>
            <person name="Chhe C."/>
            <person name="Baramee S."/>
            <person name="Kosugi A."/>
        </authorList>
    </citation>
    <scope>NUCLEOTIDE SEQUENCE</scope>
    <source>
        <strain evidence="3">DA-C8</strain>
    </source>
</reference>
<dbReference type="InterPro" id="IPR011642">
    <property type="entry name" value="Gate_dom"/>
</dbReference>
<accession>A0A916QIX3</accession>
<proteinExistence type="predicted"/>
<reference evidence="3" key="2">
    <citation type="journal article" date="2021" name="Data Brief">
        <title>Draft genome sequence data of the facultative, thermophilic, xylanolytic bacterium Paenibacillus sp. strain DA-C8.</title>
        <authorList>
            <person name="Chhe C."/>
            <person name="Uke A."/>
            <person name="Baramee S."/>
            <person name="Ungkulpasvich U."/>
            <person name="Tachaapaikoon C."/>
            <person name="Pason P."/>
            <person name="Waeonukul R."/>
            <person name="Ratanakhanokchai K."/>
            <person name="Kosugi A."/>
        </authorList>
    </citation>
    <scope>NUCLEOTIDE SEQUENCE</scope>
    <source>
        <strain evidence="3">DA-C8</strain>
    </source>
</reference>
<feature type="transmembrane region" description="Helical" evidence="1">
    <location>
        <begin position="148"/>
        <end position="167"/>
    </location>
</feature>